<evidence type="ECO:0000313" key="2">
    <source>
        <dbReference type="Proteomes" id="UP000315439"/>
    </source>
</evidence>
<dbReference type="AlphaFoldDB" id="A0A545UD41"/>
<dbReference type="Proteomes" id="UP000315439">
    <property type="component" value="Unassembled WGS sequence"/>
</dbReference>
<proteinExistence type="predicted"/>
<dbReference type="RefSeq" id="WP_142894057.1">
    <property type="nucleotide sequence ID" value="NZ_ML660164.1"/>
</dbReference>
<accession>A0A545UD41</accession>
<dbReference type="OrthoDB" id="5297106at2"/>
<organism evidence="1 2">
    <name type="scientific">Aliikangiella coralliicola</name>
    <dbReference type="NCBI Taxonomy" id="2592383"/>
    <lineage>
        <taxon>Bacteria</taxon>
        <taxon>Pseudomonadati</taxon>
        <taxon>Pseudomonadota</taxon>
        <taxon>Gammaproteobacteria</taxon>
        <taxon>Oceanospirillales</taxon>
        <taxon>Pleioneaceae</taxon>
        <taxon>Aliikangiella</taxon>
    </lineage>
</organism>
<gene>
    <name evidence="1" type="ORF">FLL46_13100</name>
</gene>
<evidence type="ECO:0000313" key="1">
    <source>
        <dbReference type="EMBL" id="TQV87378.1"/>
    </source>
</evidence>
<protein>
    <recommendedName>
        <fullName evidence="3">Type II toxin-antitoxin system HicB family antitoxin</fullName>
    </recommendedName>
</protein>
<keyword evidence="2" id="KW-1185">Reference proteome</keyword>
<comment type="caution">
    <text evidence="1">The sequence shown here is derived from an EMBL/GenBank/DDBJ whole genome shotgun (WGS) entry which is preliminary data.</text>
</comment>
<evidence type="ECO:0008006" key="3">
    <source>
        <dbReference type="Google" id="ProtNLM"/>
    </source>
</evidence>
<dbReference type="EMBL" id="VIKS01000008">
    <property type="protein sequence ID" value="TQV87378.1"/>
    <property type="molecule type" value="Genomic_DNA"/>
</dbReference>
<reference evidence="1 2" key="1">
    <citation type="submission" date="2019-07" db="EMBL/GenBank/DDBJ databases">
        <title>Draft genome for Aliikangiella sp. M105.</title>
        <authorList>
            <person name="Wang G."/>
        </authorList>
    </citation>
    <scope>NUCLEOTIDE SEQUENCE [LARGE SCALE GENOMIC DNA]</scope>
    <source>
        <strain evidence="1 2">M105</strain>
    </source>
</reference>
<name>A0A545UD41_9GAMM</name>
<sequence length="115" mass="13163">MLIYKGFIGQIDYDSETHRLVGEVVNSVDLLEFDGNSAEEIKLNFQRCVDEYLDFQKEMIGVSPTPFVGNFTICLSTDKQDKVIKAAQSQGESVSHWLNRRVDSYLSRYFSKKIA</sequence>